<organism evidence="1">
    <name type="scientific">uncultured Caudovirales phage</name>
    <dbReference type="NCBI Taxonomy" id="2100421"/>
    <lineage>
        <taxon>Viruses</taxon>
        <taxon>Duplodnaviria</taxon>
        <taxon>Heunggongvirae</taxon>
        <taxon>Uroviricota</taxon>
        <taxon>Caudoviricetes</taxon>
        <taxon>Peduoviridae</taxon>
        <taxon>Maltschvirus</taxon>
        <taxon>Maltschvirus maltsch</taxon>
    </lineage>
</organism>
<name>A0A6J5QIL2_9CAUD</name>
<reference evidence="1" key="1">
    <citation type="submission" date="2020-05" db="EMBL/GenBank/DDBJ databases">
        <authorList>
            <person name="Chiriac C."/>
            <person name="Salcher M."/>
            <person name="Ghai R."/>
            <person name="Kavagutti S V."/>
        </authorList>
    </citation>
    <scope>NUCLEOTIDE SEQUENCE</scope>
</reference>
<evidence type="ECO:0000313" key="1">
    <source>
        <dbReference type="EMBL" id="CAB4182216.1"/>
    </source>
</evidence>
<protein>
    <submittedName>
        <fullName evidence="1">Tail sheath stabilizer and completion protein</fullName>
    </submittedName>
</protein>
<dbReference type="EMBL" id="LR797022">
    <property type="protein sequence ID" value="CAB4182216.1"/>
    <property type="molecule type" value="Genomic_DNA"/>
</dbReference>
<accession>A0A6J5QIL2</accession>
<gene>
    <name evidence="1" type="ORF">UFOVP1071_182</name>
</gene>
<sequence>MFRQTFYFGTIRKYVTLFGTLFDDILIERTNSAGDLTALIKVPITYGPKEKMLARTLGDPDIDRQTATPTLPVMSFEMTNISYDSSRKLNTIRRTVVSDSDPNTMKYQYAPVAYNIGFRLHVYVKNAEDGTKIIEQILPYFTPDWTTTVQLIPEMEITLEIPVILDRISQEDTYDGSFKERRALTWTLDFTLKGYIYGPIKKGSIIKFANTIYYAPSGNLLTSIGNTDPNMYYTVQPGLTANGLPTANGSQSIDPNLITATSDFGYVENVTVLTT</sequence>
<dbReference type="Pfam" id="PF16724">
    <property type="entry name" value="T4-gp15_tss"/>
    <property type="match status" value="1"/>
</dbReference>
<dbReference type="InterPro" id="IPR031997">
    <property type="entry name" value="T4-gp15_tss"/>
</dbReference>
<dbReference type="InterPro" id="IPR038553">
    <property type="entry name" value="T4-gp15_tss_sf"/>
</dbReference>
<dbReference type="Gene3D" id="3.30.2000.40">
    <property type="entry name" value="Myoviridae tail sheath stabiliser"/>
    <property type="match status" value="1"/>
</dbReference>
<proteinExistence type="predicted"/>